<gene>
    <name evidence="3" type="ORF">FHW37_11031</name>
</gene>
<name>A0A561QBI6_9HYPH</name>
<dbReference type="AlphaFoldDB" id="A0A561QBI6"/>
<dbReference type="InterPro" id="IPR003462">
    <property type="entry name" value="ODC_Mu_crystall"/>
</dbReference>
<reference evidence="3 4" key="1">
    <citation type="submission" date="2019-06" db="EMBL/GenBank/DDBJ databases">
        <title>Sorghum-associated microbial communities from plants grown in Nebraska, USA.</title>
        <authorList>
            <person name="Schachtman D."/>
        </authorList>
    </citation>
    <scope>NUCLEOTIDE SEQUENCE [LARGE SCALE GENOMIC DNA]</scope>
    <source>
        <strain evidence="3 4">1225</strain>
    </source>
</reference>
<dbReference type="SUPFAM" id="SSF51735">
    <property type="entry name" value="NAD(P)-binding Rossmann-fold domains"/>
    <property type="match status" value="1"/>
</dbReference>
<evidence type="ECO:0000313" key="3">
    <source>
        <dbReference type="EMBL" id="TWF47735.1"/>
    </source>
</evidence>
<sequence length="329" mass="35038">MTTIRHLSRTDAIEAGALDWTAAVEDVHATIRLLRDGRAGMVAESVMPLGMDPRNKAYGLPAFVGGDYDAAGLKWTVHRAEPIGDLPSISSTTIINRLADGAPVGSVESALLTRMRTAAVSAAAIRALKAGGIRSVALLGAGQHAQSHLDMLLALFPEIEAIHLWNRTRAHLDTLIEQAAATAAATRLVPHANLADAIANVDVVICCTSAPQPFIDASVVRPGRLIMQIGFHEVMFETIAATDIVTVDLWGDFANKSAKSLFQMYRAGQFSAERVAADLPAILLDGWKPQADASLYFSSFGLNVFDIAFAARILRSAAAMYIGTLLPSI</sequence>
<keyword evidence="2" id="KW-0520">NAD</keyword>
<dbReference type="RefSeq" id="WP_145641969.1">
    <property type="nucleotide sequence ID" value="NZ_VIWP01000010.1"/>
</dbReference>
<evidence type="ECO:0000256" key="2">
    <source>
        <dbReference type="ARBA" id="ARBA00023027"/>
    </source>
</evidence>
<organism evidence="3 4">
    <name type="scientific">Neorhizobium alkalisoli</name>
    <dbReference type="NCBI Taxonomy" id="528178"/>
    <lineage>
        <taxon>Bacteria</taxon>
        <taxon>Pseudomonadati</taxon>
        <taxon>Pseudomonadota</taxon>
        <taxon>Alphaproteobacteria</taxon>
        <taxon>Hyphomicrobiales</taxon>
        <taxon>Rhizobiaceae</taxon>
        <taxon>Rhizobium/Agrobacterium group</taxon>
        <taxon>Neorhizobium</taxon>
    </lineage>
</organism>
<dbReference type="PIRSF" id="PIRSF001439">
    <property type="entry name" value="CryM"/>
    <property type="match status" value="1"/>
</dbReference>
<comment type="caution">
    <text evidence="3">The sequence shown here is derived from an EMBL/GenBank/DDBJ whole genome shotgun (WGS) entry which is preliminary data.</text>
</comment>
<dbReference type="PANTHER" id="PTHR13812:SF19">
    <property type="entry name" value="KETIMINE REDUCTASE MU-CRYSTALLIN"/>
    <property type="match status" value="1"/>
</dbReference>
<comment type="similarity">
    <text evidence="1">Belongs to the ornithine cyclodeaminase/mu-crystallin family.</text>
</comment>
<evidence type="ECO:0000256" key="1">
    <source>
        <dbReference type="ARBA" id="ARBA00008903"/>
    </source>
</evidence>
<accession>A0A561QBI6</accession>
<protein>
    <submittedName>
        <fullName evidence="3">Ornithine cyclodeaminase</fullName>
    </submittedName>
</protein>
<dbReference type="OrthoDB" id="9809203at2"/>
<dbReference type="Gene3D" id="3.40.50.720">
    <property type="entry name" value="NAD(P)-binding Rossmann-like Domain"/>
    <property type="match status" value="1"/>
</dbReference>
<dbReference type="InterPro" id="IPR023401">
    <property type="entry name" value="ODC_N"/>
</dbReference>
<dbReference type="InterPro" id="IPR036291">
    <property type="entry name" value="NAD(P)-bd_dom_sf"/>
</dbReference>
<dbReference type="GO" id="GO:0005737">
    <property type="term" value="C:cytoplasm"/>
    <property type="evidence" value="ECO:0007669"/>
    <property type="project" value="TreeGrafter"/>
</dbReference>
<dbReference type="PANTHER" id="PTHR13812">
    <property type="entry name" value="KETIMINE REDUCTASE MU-CRYSTALLIN"/>
    <property type="match status" value="1"/>
</dbReference>
<dbReference type="EMBL" id="VIWP01000010">
    <property type="protein sequence ID" value="TWF47735.1"/>
    <property type="molecule type" value="Genomic_DNA"/>
</dbReference>
<evidence type="ECO:0000313" key="4">
    <source>
        <dbReference type="Proteomes" id="UP000320653"/>
    </source>
</evidence>
<dbReference type="Proteomes" id="UP000320653">
    <property type="component" value="Unassembled WGS sequence"/>
</dbReference>
<dbReference type="Pfam" id="PF02423">
    <property type="entry name" value="OCD_Mu_crystall"/>
    <property type="match status" value="1"/>
</dbReference>
<proteinExistence type="inferred from homology"/>
<dbReference type="Gene3D" id="3.30.1780.10">
    <property type="entry name" value="ornithine cyclodeaminase, domain 1"/>
    <property type="match status" value="1"/>
</dbReference>
<keyword evidence="4" id="KW-1185">Reference proteome</keyword>